<organism evidence="1 2">
    <name type="scientific">Fistulifera solaris</name>
    <name type="common">Oleaginous diatom</name>
    <dbReference type="NCBI Taxonomy" id="1519565"/>
    <lineage>
        <taxon>Eukaryota</taxon>
        <taxon>Sar</taxon>
        <taxon>Stramenopiles</taxon>
        <taxon>Ochrophyta</taxon>
        <taxon>Bacillariophyta</taxon>
        <taxon>Bacillariophyceae</taxon>
        <taxon>Bacillariophycidae</taxon>
        <taxon>Naviculales</taxon>
        <taxon>Naviculaceae</taxon>
        <taxon>Fistulifera</taxon>
    </lineage>
</organism>
<evidence type="ECO:0000313" key="2">
    <source>
        <dbReference type="Proteomes" id="UP000198406"/>
    </source>
</evidence>
<name>A0A1Z5JAS6_FISSO</name>
<keyword evidence="2" id="KW-1185">Reference proteome</keyword>
<dbReference type="Proteomes" id="UP000198406">
    <property type="component" value="Unassembled WGS sequence"/>
</dbReference>
<proteinExistence type="predicted"/>
<gene>
    <name evidence="1" type="ORF">FisN_31Hh069</name>
</gene>
<accession>A0A1Z5JAS6</accession>
<reference evidence="1 2" key="1">
    <citation type="journal article" date="2015" name="Plant Cell">
        <title>Oil accumulation by the oleaginous diatom Fistulifera solaris as revealed by the genome and transcriptome.</title>
        <authorList>
            <person name="Tanaka T."/>
            <person name="Maeda Y."/>
            <person name="Veluchamy A."/>
            <person name="Tanaka M."/>
            <person name="Abida H."/>
            <person name="Marechal E."/>
            <person name="Bowler C."/>
            <person name="Muto M."/>
            <person name="Sunaga Y."/>
            <person name="Tanaka M."/>
            <person name="Yoshino T."/>
            <person name="Taniguchi T."/>
            <person name="Fukuda Y."/>
            <person name="Nemoto M."/>
            <person name="Matsumoto M."/>
            <person name="Wong P.S."/>
            <person name="Aburatani S."/>
            <person name="Fujibuchi W."/>
        </authorList>
    </citation>
    <scope>NUCLEOTIDE SEQUENCE [LARGE SCALE GENOMIC DNA]</scope>
    <source>
        <strain evidence="1 2">JPCC DA0580</strain>
    </source>
</reference>
<protein>
    <submittedName>
        <fullName evidence="1">Uncharacterized protein</fullName>
    </submittedName>
</protein>
<dbReference type="AlphaFoldDB" id="A0A1Z5JAS6"/>
<sequence length="205" mass="23234">MSVEMLHRHLFQEALTTLQDATRLLRQYLNSQSSILDEESMLRQAQLRLFQSKLVFSTDHNYPTFKDLMDDPLSFLHVMKNYAQEHSPPNILYTIRISDIDTACYEDVDMQSAIILYNTGLANHMAKQSPRTMTSLMKLADGLLQAKVTPYENELFFPAAIIQLAIRHCCSTLPQLSHLSEELSQQARKLAALLLPHDALSAAAA</sequence>
<dbReference type="EMBL" id="BDSP01000026">
    <property type="protein sequence ID" value="GAX10861.1"/>
    <property type="molecule type" value="Genomic_DNA"/>
</dbReference>
<dbReference type="InParanoid" id="A0A1Z5JAS6"/>
<evidence type="ECO:0000313" key="1">
    <source>
        <dbReference type="EMBL" id="GAX10861.1"/>
    </source>
</evidence>
<comment type="caution">
    <text evidence="1">The sequence shown here is derived from an EMBL/GenBank/DDBJ whole genome shotgun (WGS) entry which is preliminary data.</text>
</comment>